<dbReference type="GO" id="GO:0032366">
    <property type="term" value="P:intracellular sterol transport"/>
    <property type="evidence" value="ECO:0007669"/>
    <property type="project" value="TreeGrafter"/>
</dbReference>
<feature type="compositionally biased region" description="Acidic residues" evidence="5">
    <location>
        <begin position="291"/>
        <end position="302"/>
    </location>
</feature>
<dbReference type="InterPro" id="IPR031968">
    <property type="entry name" value="VASt"/>
</dbReference>
<evidence type="ECO:0000313" key="9">
    <source>
        <dbReference type="Proteomes" id="UP001061958"/>
    </source>
</evidence>
<gene>
    <name evidence="8" type="ORF">GpartN1_g2225.t1</name>
</gene>
<dbReference type="InterPro" id="IPR051482">
    <property type="entry name" value="Cholesterol_transport"/>
</dbReference>
<feature type="compositionally biased region" description="Low complexity" evidence="5">
    <location>
        <begin position="569"/>
        <end position="580"/>
    </location>
</feature>
<name>A0A9C7UP06_9RHOD</name>
<evidence type="ECO:0000313" key="8">
    <source>
        <dbReference type="EMBL" id="GJQ10434.1"/>
    </source>
</evidence>
<dbReference type="OrthoDB" id="2162691at2759"/>
<reference evidence="8" key="1">
    <citation type="journal article" date="2022" name="Proc. Natl. Acad. Sci. U.S.A.">
        <title>Life cycle and functional genomics of the unicellular red alga Galdieria for elucidating algal and plant evolution and industrial use.</title>
        <authorList>
            <person name="Hirooka S."/>
            <person name="Itabashi T."/>
            <person name="Ichinose T.M."/>
            <person name="Onuma R."/>
            <person name="Fujiwara T."/>
            <person name="Yamashita S."/>
            <person name="Jong L.W."/>
            <person name="Tomita R."/>
            <person name="Iwane A.H."/>
            <person name="Miyagishima S.Y."/>
        </authorList>
    </citation>
    <scope>NUCLEOTIDE SEQUENCE</scope>
    <source>
        <strain evidence="8">NBRC 102759</strain>
    </source>
</reference>
<dbReference type="GO" id="GO:0005886">
    <property type="term" value="C:plasma membrane"/>
    <property type="evidence" value="ECO:0007669"/>
    <property type="project" value="TreeGrafter"/>
</dbReference>
<sequence>MSEENVENHRMAIEVASSSQRTLNSSATLEQRTSAVSFSHTQNDTSFGKSATETQQDWSRMASEDTTVPATLKTREKSWNSIGNKNSAQSDSASTNLNKKTSKERNRLVSSNKPDKYSSIVTSSSGLSDSTYSASQISHSKTLHKRFHLPDSENLLGEFACALGKGVLMQGKLYMTNSYLCFFSGLFGRPLRVVIPLSDILSIRKKNVAMIFPTAIQIVLKDGRKYFFASFLTRNLAFQRLFLLWTLFKQGKLAELKSSAQFEKILENFGSQEDDNEDMHTVDDSVVSNSEDSEMQGEENQERDEQQHNRIAETIRMFEREDFTQTSMFDNSFNDQDHLLVSCHLATSVLYLGELIALNSCPIGNETEEPNSVPSSSEEEGLDTTHSVLEEYHELRGDSNLEISKWQRHSTLGCIRTVKYYSPVHNKALAVGINKTRNEEHQRICLNPEKDYLLVEWTNQLLDIPFGDTFVMQTRIEAHDKSTNKNNKPECEVNIYLNVEWKKKVMWRRLIESNIHRETMESYETLTKVLKKHIENNRGNYMMDELVKNGNAKSITRSKLEVQTDLPENSQKNKSSSSKTSLEDGFQSPNRKESWNARLRSLETQLYALFIFVLLISLIVLIGFFFVLRSERNQGHILSERIMQLEDLVQNQLATKHHKEWIPTVECNNEASVIKEQDLQRLDSLVTQLNEVVSSLYSRQLLSKGKEES</sequence>
<dbReference type="Pfam" id="PF02893">
    <property type="entry name" value="GRAM"/>
    <property type="match status" value="1"/>
</dbReference>
<organism evidence="8 9">
    <name type="scientific">Galdieria partita</name>
    <dbReference type="NCBI Taxonomy" id="83374"/>
    <lineage>
        <taxon>Eukaryota</taxon>
        <taxon>Rhodophyta</taxon>
        <taxon>Bangiophyceae</taxon>
        <taxon>Galdieriales</taxon>
        <taxon>Galdieriaceae</taxon>
        <taxon>Galdieria</taxon>
    </lineage>
</organism>
<dbReference type="GO" id="GO:0120015">
    <property type="term" value="F:sterol transfer activity"/>
    <property type="evidence" value="ECO:0007669"/>
    <property type="project" value="TreeGrafter"/>
</dbReference>
<feature type="compositionally biased region" description="Polar residues" evidence="5">
    <location>
        <begin position="16"/>
        <end position="69"/>
    </location>
</feature>
<keyword evidence="3 6" id="KW-1133">Transmembrane helix</keyword>
<comment type="caution">
    <text evidence="8">The sequence shown here is derived from an EMBL/GenBank/DDBJ whole genome shotgun (WGS) entry which is preliminary data.</text>
</comment>
<dbReference type="Proteomes" id="UP001061958">
    <property type="component" value="Unassembled WGS sequence"/>
</dbReference>
<reference evidence="8" key="2">
    <citation type="submission" date="2022-01" db="EMBL/GenBank/DDBJ databases">
        <authorList>
            <person name="Hirooka S."/>
            <person name="Miyagishima S.Y."/>
        </authorList>
    </citation>
    <scope>NUCLEOTIDE SEQUENCE</scope>
    <source>
        <strain evidence="8">NBRC 102759</strain>
    </source>
</reference>
<evidence type="ECO:0000256" key="2">
    <source>
        <dbReference type="ARBA" id="ARBA00022692"/>
    </source>
</evidence>
<dbReference type="InterPro" id="IPR004182">
    <property type="entry name" value="GRAM"/>
</dbReference>
<dbReference type="EMBL" id="BQMJ01000015">
    <property type="protein sequence ID" value="GJQ10434.1"/>
    <property type="molecule type" value="Genomic_DNA"/>
</dbReference>
<keyword evidence="9" id="KW-1185">Reference proteome</keyword>
<feature type="compositionally biased region" description="Polar residues" evidence="5">
    <location>
        <begin position="79"/>
        <end position="99"/>
    </location>
</feature>
<dbReference type="CDD" id="cd13220">
    <property type="entry name" value="PH-GRAM_GRAMDC"/>
    <property type="match status" value="1"/>
</dbReference>
<evidence type="ECO:0000256" key="1">
    <source>
        <dbReference type="ARBA" id="ARBA00004167"/>
    </source>
</evidence>
<dbReference type="SMART" id="SM00568">
    <property type="entry name" value="GRAM"/>
    <property type="match status" value="1"/>
</dbReference>
<feature type="region of interest" description="Disordered" evidence="5">
    <location>
        <begin position="15"/>
        <end position="131"/>
    </location>
</feature>
<dbReference type="GO" id="GO:0032934">
    <property type="term" value="F:sterol binding"/>
    <property type="evidence" value="ECO:0007669"/>
    <property type="project" value="TreeGrafter"/>
</dbReference>
<feature type="domain" description="VASt" evidence="7">
    <location>
        <begin position="362"/>
        <end position="538"/>
    </location>
</feature>
<evidence type="ECO:0000256" key="4">
    <source>
        <dbReference type="ARBA" id="ARBA00023136"/>
    </source>
</evidence>
<dbReference type="PANTHER" id="PTHR23319:SF4">
    <property type="entry name" value="GRAM DOMAIN CONTAINING 1B, ISOFORM E"/>
    <property type="match status" value="1"/>
</dbReference>
<keyword evidence="2 6" id="KW-0812">Transmembrane</keyword>
<protein>
    <recommendedName>
        <fullName evidence="7">VASt domain-containing protein</fullName>
    </recommendedName>
</protein>
<evidence type="ECO:0000256" key="5">
    <source>
        <dbReference type="SAM" id="MobiDB-lite"/>
    </source>
</evidence>
<dbReference type="PROSITE" id="PS51778">
    <property type="entry name" value="VAST"/>
    <property type="match status" value="1"/>
</dbReference>
<keyword evidence="4 6" id="KW-0472">Membrane</keyword>
<dbReference type="AlphaFoldDB" id="A0A9C7UP06"/>
<feature type="compositionally biased region" description="Low complexity" evidence="5">
    <location>
        <begin position="118"/>
        <end position="131"/>
    </location>
</feature>
<proteinExistence type="predicted"/>
<comment type="subcellular location">
    <subcellularLocation>
        <location evidence="1">Membrane</location>
        <topology evidence="1">Single-pass membrane protein</topology>
    </subcellularLocation>
</comment>
<evidence type="ECO:0000259" key="7">
    <source>
        <dbReference type="PROSITE" id="PS51778"/>
    </source>
</evidence>
<dbReference type="InterPro" id="IPR011993">
    <property type="entry name" value="PH-like_dom_sf"/>
</dbReference>
<dbReference type="Gene3D" id="2.30.29.30">
    <property type="entry name" value="Pleckstrin-homology domain (PH domain)/Phosphotyrosine-binding domain (PTB)"/>
    <property type="match status" value="1"/>
</dbReference>
<feature type="transmembrane region" description="Helical" evidence="6">
    <location>
        <begin position="606"/>
        <end position="628"/>
    </location>
</feature>
<evidence type="ECO:0000256" key="6">
    <source>
        <dbReference type="SAM" id="Phobius"/>
    </source>
</evidence>
<accession>A0A9C7UP06</accession>
<dbReference type="GO" id="GO:0140268">
    <property type="term" value="C:endoplasmic reticulum-plasma membrane contact site"/>
    <property type="evidence" value="ECO:0007669"/>
    <property type="project" value="TreeGrafter"/>
</dbReference>
<feature type="region of interest" description="Disordered" evidence="5">
    <location>
        <begin position="286"/>
        <end position="307"/>
    </location>
</feature>
<dbReference type="GO" id="GO:0005789">
    <property type="term" value="C:endoplasmic reticulum membrane"/>
    <property type="evidence" value="ECO:0007669"/>
    <property type="project" value="TreeGrafter"/>
</dbReference>
<evidence type="ECO:0000256" key="3">
    <source>
        <dbReference type="ARBA" id="ARBA00022989"/>
    </source>
</evidence>
<feature type="region of interest" description="Disordered" evidence="5">
    <location>
        <begin position="560"/>
        <end position="590"/>
    </location>
</feature>
<dbReference type="PANTHER" id="PTHR23319">
    <property type="entry name" value="GRAM DOMAIN CONTAINING 1B, ISOFORM E"/>
    <property type="match status" value="1"/>
</dbReference>
<dbReference type="Pfam" id="PF16016">
    <property type="entry name" value="VASt"/>
    <property type="match status" value="1"/>
</dbReference>